<organism evidence="1 2">
    <name type="scientific">Yinghuangia soli</name>
    <dbReference type="NCBI Taxonomy" id="2908204"/>
    <lineage>
        <taxon>Bacteria</taxon>
        <taxon>Bacillati</taxon>
        <taxon>Actinomycetota</taxon>
        <taxon>Actinomycetes</taxon>
        <taxon>Kitasatosporales</taxon>
        <taxon>Streptomycetaceae</taxon>
        <taxon>Yinghuangia</taxon>
    </lineage>
</organism>
<reference evidence="1" key="1">
    <citation type="submission" date="2022-01" db="EMBL/GenBank/DDBJ databases">
        <title>Genome-Based Taxonomic Classification of the Phylum Actinobacteria.</title>
        <authorList>
            <person name="Gao Y."/>
        </authorList>
    </citation>
    <scope>NUCLEOTIDE SEQUENCE</scope>
    <source>
        <strain evidence="1">KLBMP 8922</strain>
    </source>
</reference>
<proteinExistence type="predicted"/>
<keyword evidence="2" id="KW-1185">Reference proteome</keyword>
<evidence type="ECO:0000313" key="1">
    <source>
        <dbReference type="EMBL" id="MCF2528593.1"/>
    </source>
</evidence>
<sequence>MQGTVHTFDAATRSGTVLLDDGTALAYPASAFDASGLRLLRPGQRVRLKVEGEGPERAAVFLTIATLSDPFV</sequence>
<dbReference type="EMBL" id="JAKFHA010000007">
    <property type="protein sequence ID" value="MCF2528593.1"/>
    <property type="molecule type" value="Genomic_DNA"/>
</dbReference>
<dbReference type="RefSeq" id="WP_235052755.1">
    <property type="nucleotide sequence ID" value="NZ_JAKFHA010000007.1"/>
</dbReference>
<name>A0AA41PZ44_9ACTN</name>
<gene>
    <name evidence="1" type="ORF">LZ495_15385</name>
</gene>
<evidence type="ECO:0000313" key="2">
    <source>
        <dbReference type="Proteomes" id="UP001165378"/>
    </source>
</evidence>
<protein>
    <submittedName>
        <fullName evidence="1">Cold shock domain-containing protein</fullName>
    </submittedName>
</protein>
<comment type="caution">
    <text evidence="1">The sequence shown here is derived from an EMBL/GenBank/DDBJ whole genome shotgun (WGS) entry which is preliminary data.</text>
</comment>
<accession>A0AA41PZ44</accession>
<dbReference type="Proteomes" id="UP001165378">
    <property type="component" value="Unassembled WGS sequence"/>
</dbReference>
<dbReference type="AlphaFoldDB" id="A0AA41PZ44"/>